<sequence length="410" mass="45175">MQSSGGIRDFFMRLNPQEPKAQHFLFNGHPIWPLLHNHYSIKTQICHRQRKEMGGGGGVAAAAATVVESREWYLAGRATENVPTSDHLKLRTVRISLEYESIPDQQVALQLMLISVDPYLRSRITGRNDDLCLPQFSINKVITGFGIGRVIRSKNNNFNEGDIVVNPFSPIAEYCITPSDFLRKIDPTAGIALPDYLSCLGVPGFTAWVGIEVIGNPNPGSNVFISAAAGGVGMFAGQLAKLKGCRVVGSTGSDEKVQILKDEFGYDDAFNYHKESDFDVALTKYFPNGIDLYLDNVGGKMLGAVLNHVNTGARIPISGMISQYNINPTEREGLKNLLNMVGKEVKMEGFMCGSFLNRFGEFSQQMEAYLKEKKIKPKHKINQGIESFLESFVSLFSSSNIGKVIVQVAP</sequence>
<organism evidence="1 2">
    <name type="scientific">Arctium lappa</name>
    <name type="common">Greater burdock</name>
    <name type="synonym">Lappa major</name>
    <dbReference type="NCBI Taxonomy" id="4217"/>
    <lineage>
        <taxon>Eukaryota</taxon>
        <taxon>Viridiplantae</taxon>
        <taxon>Streptophyta</taxon>
        <taxon>Embryophyta</taxon>
        <taxon>Tracheophyta</taxon>
        <taxon>Spermatophyta</taxon>
        <taxon>Magnoliopsida</taxon>
        <taxon>eudicotyledons</taxon>
        <taxon>Gunneridae</taxon>
        <taxon>Pentapetalae</taxon>
        <taxon>asterids</taxon>
        <taxon>campanulids</taxon>
        <taxon>Asterales</taxon>
        <taxon>Asteraceae</taxon>
        <taxon>Carduoideae</taxon>
        <taxon>Cardueae</taxon>
        <taxon>Arctiinae</taxon>
        <taxon>Arctium</taxon>
    </lineage>
</organism>
<evidence type="ECO:0000313" key="1">
    <source>
        <dbReference type="EMBL" id="KAI3702550.1"/>
    </source>
</evidence>
<dbReference type="Proteomes" id="UP001055879">
    <property type="component" value="Linkage Group LG09"/>
</dbReference>
<accession>A0ACB9A2E8</accession>
<dbReference type="EMBL" id="CM042055">
    <property type="protein sequence ID" value="KAI3702550.1"/>
    <property type="molecule type" value="Genomic_DNA"/>
</dbReference>
<keyword evidence="2" id="KW-1185">Reference proteome</keyword>
<name>A0ACB9A2E8_ARCLA</name>
<proteinExistence type="predicted"/>
<evidence type="ECO:0000313" key="2">
    <source>
        <dbReference type="Proteomes" id="UP001055879"/>
    </source>
</evidence>
<comment type="caution">
    <text evidence="1">The sequence shown here is derived from an EMBL/GenBank/DDBJ whole genome shotgun (WGS) entry which is preliminary data.</text>
</comment>
<reference evidence="1 2" key="2">
    <citation type="journal article" date="2022" name="Mol. Ecol. Resour.">
        <title>The genomes of chicory, endive, great burdock and yacon provide insights into Asteraceae paleo-polyploidization history and plant inulin production.</title>
        <authorList>
            <person name="Fan W."/>
            <person name="Wang S."/>
            <person name="Wang H."/>
            <person name="Wang A."/>
            <person name="Jiang F."/>
            <person name="Liu H."/>
            <person name="Zhao H."/>
            <person name="Xu D."/>
            <person name="Zhang Y."/>
        </authorList>
    </citation>
    <scope>NUCLEOTIDE SEQUENCE [LARGE SCALE GENOMIC DNA]</scope>
    <source>
        <strain evidence="2">cv. Niubang</strain>
    </source>
</reference>
<gene>
    <name evidence="1" type="ORF">L6452_28291</name>
</gene>
<reference evidence="2" key="1">
    <citation type="journal article" date="2022" name="Mol. Ecol. Resour.">
        <title>The genomes of chicory, endive, great burdock and yacon provide insights into Asteraceae palaeo-polyploidization history and plant inulin production.</title>
        <authorList>
            <person name="Fan W."/>
            <person name="Wang S."/>
            <person name="Wang H."/>
            <person name="Wang A."/>
            <person name="Jiang F."/>
            <person name="Liu H."/>
            <person name="Zhao H."/>
            <person name="Xu D."/>
            <person name="Zhang Y."/>
        </authorList>
    </citation>
    <scope>NUCLEOTIDE SEQUENCE [LARGE SCALE GENOMIC DNA]</scope>
    <source>
        <strain evidence="2">cv. Niubang</strain>
    </source>
</reference>
<protein>
    <submittedName>
        <fullName evidence="1">Uncharacterized protein</fullName>
    </submittedName>
</protein>